<dbReference type="SUPFAM" id="SSF51182">
    <property type="entry name" value="RmlC-like cupins"/>
    <property type="match status" value="1"/>
</dbReference>
<evidence type="ECO:0000259" key="1">
    <source>
        <dbReference type="Pfam" id="PF12973"/>
    </source>
</evidence>
<dbReference type="InterPro" id="IPR025979">
    <property type="entry name" value="ChrR-like_cupin_dom"/>
</dbReference>
<dbReference type="InterPro" id="IPR011051">
    <property type="entry name" value="RmlC_Cupin_sf"/>
</dbReference>
<sequence length="107" mass="11421">MDSSGVALDPERLVAVEVGSGCSRRDLPAPAGVRAWVVDMAPGSEWPWVDHHPEGEAYYVVSGEVIEDGHRHAAGTYVRFAPGSSHRPRSELGVRLIGFNPGASVSE</sequence>
<feature type="domain" description="ChrR-like cupin" evidence="1">
    <location>
        <begin position="13"/>
        <end position="90"/>
    </location>
</feature>
<dbReference type="Proteomes" id="UP000673447">
    <property type="component" value="Unassembled WGS sequence"/>
</dbReference>
<dbReference type="Gene3D" id="2.60.120.10">
    <property type="entry name" value="Jelly Rolls"/>
    <property type="match status" value="1"/>
</dbReference>
<comment type="caution">
    <text evidence="2">The sequence shown here is derived from an EMBL/GenBank/DDBJ whole genome shotgun (WGS) entry which is preliminary data.</text>
</comment>
<keyword evidence="3" id="KW-1185">Reference proteome</keyword>
<proteinExistence type="predicted"/>
<dbReference type="EMBL" id="JAGKTC010000001">
    <property type="protein sequence ID" value="MBP3982809.1"/>
    <property type="molecule type" value="Genomic_DNA"/>
</dbReference>
<evidence type="ECO:0000313" key="2">
    <source>
        <dbReference type="EMBL" id="MBP3982809.1"/>
    </source>
</evidence>
<protein>
    <submittedName>
        <fullName evidence="2">Cupin domain-containing protein</fullName>
    </submittedName>
</protein>
<dbReference type="InterPro" id="IPR014710">
    <property type="entry name" value="RmlC-like_jellyroll"/>
</dbReference>
<dbReference type="Pfam" id="PF12973">
    <property type="entry name" value="Cupin_7"/>
    <property type="match status" value="1"/>
</dbReference>
<dbReference type="RefSeq" id="WP_210534698.1">
    <property type="nucleotide sequence ID" value="NZ_JAGKTC010000001.1"/>
</dbReference>
<reference evidence="2" key="2">
    <citation type="submission" date="2021-03" db="EMBL/GenBank/DDBJ databases">
        <authorList>
            <person name="Cao W."/>
        </authorList>
    </citation>
    <scope>NUCLEOTIDE SEQUENCE</scope>
    <source>
        <strain evidence="2">110414</strain>
    </source>
</reference>
<accession>A0A940WWI4</accession>
<evidence type="ECO:0000313" key="3">
    <source>
        <dbReference type="Proteomes" id="UP000673447"/>
    </source>
</evidence>
<organism evidence="2 3">
    <name type="scientific">Pseudoxanthomonas helianthi</name>
    <dbReference type="NCBI Taxonomy" id="1453541"/>
    <lineage>
        <taxon>Bacteria</taxon>
        <taxon>Pseudomonadati</taxon>
        <taxon>Pseudomonadota</taxon>
        <taxon>Gammaproteobacteria</taxon>
        <taxon>Lysobacterales</taxon>
        <taxon>Lysobacteraceae</taxon>
        <taxon>Pseudoxanthomonas</taxon>
    </lineage>
</organism>
<reference evidence="2" key="1">
    <citation type="journal article" date="2016" name="Int. J. Syst. Evol. Microbiol.">
        <title>Pseudoxanthomonas helianthi sp. nov., isolated from roots of Jerusalem artichoke (Helianthus tuberosus).</title>
        <authorList>
            <person name="Kittiwongwattana C."/>
            <person name="Thawai C."/>
        </authorList>
    </citation>
    <scope>NUCLEOTIDE SEQUENCE</scope>
    <source>
        <strain evidence="2">110414</strain>
    </source>
</reference>
<gene>
    <name evidence="2" type="ORF">J5837_00110</name>
</gene>
<dbReference type="AlphaFoldDB" id="A0A940WWI4"/>
<name>A0A940WWI4_9GAMM</name>